<keyword evidence="3" id="KW-1185">Reference proteome</keyword>
<evidence type="ECO:0008006" key="4">
    <source>
        <dbReference type="Google" id="ProtNLM"/>
    </source>
</evidence>
<dbReference type="Proteomes" id="UP000243579">
    <property type="component" value="Unassembled WGS sequence"/>
</dbReference>
<protein>
    <recommendedName>
        <fullName evidence="4">Transmembrane protein</fullName>
    </recommendedName>
</protein>
<evidence type="ECO:0000256" key="1">
    <source>
        <dbReference type="SAM" id="Phobius"/>
    </source>
</evidence>
<dbReference type="AlphaFoldDB" id="A0A1V9ZRC5"/>
<feature type="transmembrane region" description="Helical" evidence="1">
    <location>
        <begin position="114"/>
        <end position="139"/>
    </location>
</feature>
<keyword evidence="1" id="KW-0812">Transmembrane</keyword>
<gene>
    <name evidence="2" type="ORF">ACHHYP_03425</name>
</gene>
<feature type="transmembrane region" description="Helical" evidence="1">
    <location>
        <begin position="84"/>
        <end position="102"/>
    </location>
</feature>
<comment type="caution">
    <text evidence="2">The sequence shown here is derived from an EMBL/GenBank/DDBJ whole genome shotgun (WGS) entry which is preliminary data.</text>
</comment>
<evidence type="ECO:0000313" key="2">
    <source>
        <dbReference type="EMBL" id="OQS00511.1"/>
    </source>
</evidence>
<keyword evidence="1" id="KW-1133">Transmembrane helix</keyword>
<sequence length="240" mass="25750">MASASPLAPPVGASTSSFPAQNGLVALHDIMNALLDHARIFDTIFDFGAASDATALQYKYAAVLGLGFISVLVGVRGYKLTRAIVFVLVCAVAYVLCPPLLLEMEQALELRVAFSVGMGLLLAYLQSVGIFGLWTAWLYYMTFTLLPPALLPPLVHDAVALYGAVLVAAALAKFARGPDNAVILILQTAPLGAGLVRFVATRAFPTVPALRWTFIPLMYVFGFLQMKHLEKSTPVKQHAD</sequence>
<dbReference type="EMBL" id="JNBR01000030">
    <property type="protein sequence ID" value="OQS00511.1"/>
    <property type="molecule type" value="Genomic_DNA"/>
</dbReference>
<evidence type="ECO:0000313" key="3">
    <source>
        <dbReference type="Proteomes" id="UP000243579"/>
    </source>
</evidence>
<feature type="transmembrane region" description="Helical" evidence="1">
    <location>
        <begin position="182"/>
        <end position="200"/>
    </location>
</feature>
<proteinExistence type="predicted"/>
<dbReference type="OrthoDB" id="75309at2759"/>
<keyword evidence="1" id="KW-0472">Membrane</keyword>
<reference evidence="2 3" key="1">
    <citation type="journal article" date="2014" name="Genome Biol. Evol.">
        <title>The secreted proteins of Achlya hypogyna and Thraustotheca clavata identify the ancestral oomycete secretome and reveal gene acquisitions by horizontal gene transfer.</title>
        <authorList>
            <person name="Misner I."/>
            <person name="Blouin N."/>
            <person name="Leonard G."/>
            <person name="Richards T.A."/>
            <person name="Lane C.E."/>
        </authorList>
    </citation>
    <scope>NUCLEOTIDE SEQUENCE [LARGE SCALE GENOMIC DNA]</scope>
    <source>
        <strain evidence="2 3">ATCC 48635</strain>
    </source>
</reference>
<accession>A0A1V9ZRC5</accession>
<feature type="transmembrane region" description="Helical" evidence="1">
    <location>
        <begin position="60"/>
        <end position="78"/>
    </location>
</feature>
<feature type="transmembrane region" description="Helical" evidence="1">
    <location>
        <begin position="159"/>
        <end position="175"/>
    </location>
</feature>
<organism evidence="2 3">
    <name type="scientific">Achlya hypogyna</name>
    <name type="common">Oomycete</name>
    <name type="synonym">Protoachlya hypogyna</name>
    <dbReference type="NCBI Taxonomy" id="1202772"/>
    <lineage>
        <taxon>Eukaryota</taxon>
        <taxon>Sar</taxon>
        <taxon>Stramenopiles</taxon>
        <taxon>Oomycota</taxon>
        <taxon>Saprolegniomycetes</taxon>
        <taxon>Saprolegniales</taxon>
        <taxon>Achlyaceae</taxon>
        <taxon>Achlya</taxon>
    </lineage>
</organism>
<name>A0A1V9ZRC5_ACHHY</name>
<feature type="transmembrane region" description="Helical" evidence="1">
    <location>
        <begin position="206"/>
        <end position="224"/>
    </location>
</feature>